<accession>A0ABT2PBZ5</accession>
<keyword evidence="1" id="KW-0472">Membrane</keyword>
<sequence length="211" mass="23526">MSTPAGWYPDPSGVVGTRWWDGAQWTSHAQPPAYPAGGYAAVPAPPAKVEVPTSTVWVWLAIAASALPYFTIFLMDWHGFIDAIVASAARGVESSYLLSWQLNSLLVSLISWGAIALYILFSWLDWRELRKRGIVRPFHWAWAFFGLLTFGVAVYMIGRAVVLRARTVKGSWAPLWVWIGVTVVGYIAVFAWVFWFMGTLFSALGPYLTYS</sequence>
<dbReference type="Proteomes" id="UP001300496">
    <property type="component" value="Unassembled WGS sequence"/>
</dbReference>
<feature type="transmembrane region" description="Helical" evidence="1">
    <location>
        <begin position="96"/>
        <end position="121"/>
    </location>
</feature>
<keyword evidence="4" id="KW-1185">Reference proteome</keyword>
<organism evidence="3 4">
    <name type="scientific">Microbacterium memoriense</name>
    <dbReference type="NCBI Taxonomy" id="2978350"/>
    <lineage>
        <taxon>Bacteria</taxon>
        <taxon>Bacillati</taxon>
        <taxon>Actinomycetota</taxon>
        <taxon>Actinomycetes</taxon>
        <taxon>Micrococcales</taxon>
        <taxon>Microbacteriaceae</taxon>
        <taxon>Microbacterium</taxon>
    </lineage>
</organism>
<proteinExistence type="predicted"/>
<comment type="caution">
    <text evidence="3">The sequence shown here is derived from an EMBL/GenBank/DDBJ whole genome shotgun (WGS) entry which is preliminary data.</text>
</comment>
<feature type="transmembrane region" description="Helical" evidence="1">
    <location>
        <begin position="175"/>
        <end position="197"/>
    </location>
</feature>
<feature type="domain" description="DUF2510" evidence="2">
    <location>
        <begin position="5"/>
        <end position="36"/>
    </location>
</feature>
<evidence type="ECO:0000313" key="3">
    <source>
        <dbReference type="EMBL" id="MCT9002081.1"/>
    </source>
</evidence>
<protein>
    <submittedName>
        <fullName evidence="3">DUF2510 domain-containing protein</fullName>
    </submittedName>
</protein>
<feature type="transmembrane region" description="Helical" evidence="1">
    <location>
        <begin position="141"/>
        <end position="163"/>
    </location>
</feature>
<gene>
    <name evidence="3" type="ORF">N4R40_06850</name>
</gene>
<dbReference type="EMBL" id="JAODOR010000008">
    <property type="protein sequence ID" value="MCT9002081.1"/>
    <property type="molecule type" value="Genomic_DNA"/>
</dbReference>
<reference evidence="3 4" key="1">
    <citation type="journal article" date="2024" name="Int. J. Syst. Evol. Microbiol.">
        <title>Microbacterium memoriense sp. nov., a member of the Actinomycetota from marine beach sediment of the north coast of Portugal.</title>
        <authorList>
            <person name="Santos J.D.N.D."/>
            <person name="Klimek D."/>
            <person name="Calusinska M."/>
            <person name="Lobo-da-Cunha A."/>
            <person name="Catita J."/>
            <person name="Goncalves H."/>
            <person name="Gonzalez I."/>
            <person name="Lage O.M."/>
        </authorList>
    </citation>
    <scope>NUCLEOTIDE SEQUENCE [LARGE SCALE GENOMIC DNA]</scope>
    <source>
        <strain evidence="3 4">PMIC_1C1B</strain>
    </source>
</reference>
<feature type="transmembrane region" description="Helical" evidence="1">
    <location>
        <begin position="56"/>
        <end position="75"/>
    </location>
</feature>
<keyword evidence="1" id="KW-1133">Transmembrane helix</keyword>
<dbReference type="InterPro" id="IPR018929">
    <property type="entry name" value="DUF2510"/>
</dbReference>
<name>A0ABT2PBZ5_9MICO</name>
<dbReference type="RefSeq" id="WP_261606616.1">
    <property type="nucleotide sequence ID" value="NZ_JAODOR010000008.1"/>
</dbReference>
<evidence type="ECO:0000259" key="2">
    <source>
        <dbReference type="Pfam" id="PF10708"/>
    </source>
</evidence>
<keyword evidence="1" id="KW-0812">Transmembrane</keyword>
<dbReference type="Pfam" id="PF10708">
    <property type="entry name" value="DUF2510"/>
    <property type="match status" value="1"/>
</dbReference>
<evidence type="ECO:0000313" key="4">
    <source>
        <dbReference type="Proteomes" id="UP001300496"/>
    </source>
</evidence>
<evidence type="ECO:0000256" key="1">
    <source>
        <dbReference type="SAM" id="Phobius"/>
    </source>
</evidence>